<sequence length="345" mass="38484">MAIKKRTRIQDVAAKANVSMMTVSRVLNQDAKVSDKTREKVMKVVKELNYRPNVSARRLASSKSFFLGLLYDNPSGSYTSQFLLSALKSCRAKGYHLIVDECSDYNQKTLESLKELIEVSRVDGLILLPPICDNPEILQVIIDANLPFIRIAPDTNLTASPFICMDDYQAAFEVTNRLIEQGHRKIGFIIGHPDQGVSRLRYQGYLDALRSHRINVPPEYIEQGLFDYKSGLDAAMNILSLEDKPTAIFASNDDMAAAVLSAANRFKLDVPEKLSVVGFDDTQLASTIWPHLTTVRQPINEMAALAIDLLSSGKFADLSLANKAQFRHVLDFSIIERESTQDITA</sequence>
<gene>
    <name evidence="5" type="ORF">FE810_04175</name>
</gene>
<evidence type="ECO:0000256" key="3">
    <source>
        <dbReference type="ARBA" id="ARBA00023163"/>
    </source>
</evidence>
<evidence type="ECO:0000256" key="2">
    <source>
        <dbReference type="ARBA" id="ARBA00023125"/>
    </source>
</evidence>
<dbReference type="PANTHER" id="PTHR30146">
    <property type="entry name" value="LACI-RELATED TRANSCRIPTIONAL REPRESSOR"/>
    <property type="match status" value="1"/>
</dbReference>
<dbReference type="OrthoDB" id="9798934at2"/>
<keyword evidence="2 5" id="KW-0238">DNA-binding</keyword>
<dbReference type="InterPro" id="IPR028082">
    <property type="entry name" value="Peripla_BP_I"/>
</dbReference>
<dbReference type="InterPro" id="IPR000843">
    <property type="entry name" value="HTH_LacI"/>
</dbReference>
<evidence type="ECO:0000259" key="4">
    <source>
        <dbReference type="PROSITE" id="PS50932"/>
    </source>
</evidence>
<keyword evidence="1" id="KW-0805">Transcription regulation</keyword>
<dbReference type="GO" id="GO:0003700">
    <property type="term" value="F:DNA-binding transcription factor activity"/>
    <property type="evidence" value="ECO:0007669"/>
    <property type="project" value="TreeGrafter"/>
</dbReference>
<dbReference type="Pfam" id="PF13377">
    <property type="entry name" value="Peripla_BP_3"/>
    <property type="match status" value="1"/>
</dbReference>
<dbReference type="AlphaFoldDB" id="A0A5R9IRM9"/>
<keyword evidence="3" id="KW-0804">Transcription</keyword>
<dbReference type="InterPro" id="IPR010982">
    <property type="entry name" value="Lambda_DNA-bd_dom_sf"/>
</dbReference>
<dbReference type="SUPFAM" id="SSF47413">
    <property type="entry name" value="lambda repressor-like DNA-binding domains"/>
    <property type="match status" value="1"/>
</dbReference>
<dbReference type="Pfam" id="PF00356">
    <property type="entry name" value="LacI"/>
    <property type="match status" value="1"/>
</dbReference>
<dbReference type="Gene3D" id="3.40.50.2300">
    <property type="match status" value="2"/>
</dbReference>
<accession>A0A5R9IRM9</accession>
<organism evidence="5 6">
    <name type="scientific">Thalassotalea litorea</name>
    <dbReference type="NCBI Taxonomy" id="2020715"/>
    <lineage>
        <taxon>Bacteria</taxon>
        <taxon>Pseudomonadati</taxon>
        <taxon>Pseudomonadota</taxon>
        <taxon>Gammaproteobacteria</taxon>
        <taxon>Alteromonadales</taxon>
        <taxon>Colwelliaceae</taxon>
        <taxon>Thalassotalea</taxon>
    </lineage>
</organism>
<protein>
    <submittedName>
        <fullName evidence="5">LacI family DNA-binding transcriptional regulator</fullName>
    </submittedName>
</protein>
<reference evidence="5 6" key="1">
    <citation type="submission" date="2019-05" db="EMBL/GenBank/DDBJ databases">
        <title>Genome sequences of Thalassotalea litorea 1K03283.</title>
        <authorList>
            <person name="Zhang D."/>
        </authorList>
    </citation>
    <scope>NUCLEOTIDE SEQUENCE [LARGE SCALE GENOMIC DNA]</scope>
    <source>
        <strain evidence="5 6">MCCC 1K03283</strain>
    </source>
</reference>
<evidence type="ECO:0000313" key="5">
    <source>
        <dbReference type="EMBL" id="TLU66717.1"/>
    </source>
</evidence>
<dbReference type="PANTHER" id="PTHR30146:SF153">
    <property type="entry name" value="LACTOSE OPERON REPRESSOR"/>
    <property type="match status" value="1"/>
</dbReference>
<proteinExistence type="predicted"/>
<dbReference type="CDD" id="cd01392">
    <property type="entry name" value="HTH_LacI"/>
    <property type="match status" value="1"/>
</dbReference>
<dbReference type="CDD" id="cd01545">
    <property type="entry name" value="PBP1_SalR"/>
    <property type="match status" value="1"/>
</dbReference>
<feature type="domain" description="HTH lacI-type" evidence="4">
    <location>
        <begin position="7"/>
        <end position="61"/>
    </location>
</feature>
<dbReference type="Gene3D" id="1.10.260.40">
    <property type="entry name" value="lambda repressor-like DNA-binding domains"/>
    <property type="match status" value="1"/>
</dbReference>
<dbReference type="PROSITE" id="PS50932">
    <property type="entry name" value="HTH_LACI_2"/>
    <property type="match status" value="1"/>
</dbReference>
<name>A0A5R9IRM9_9GAMM</name>
<dbReference type="GO" id="GO:0000976">
    <property type="term" value="F:transcription cis-regulatory region binding"/>
    <property type="evidence" value="ECO:0007669"/>
    <property type="project" value="TreeGrafter"/>
</dbReference>
<dbReference type="RefSeq" id="WP_138318782.1">
    <property type="nucleotide sequence ID" value="NZ_VCBC01000004.1"/>
</dbReference>
<dbReference type="EMBL" id="VCBC01000004">
    <property type="protein sequence ID" value="TLU66717.1"/>
    <property type="molecule type" value="Genomic_DNA"/>
</dbReference>
<dbReference type="Proteomes" id="UP000307790">
    <property type="component" value="Unassembled WGS sequence"/>
</dbReference>
<dbReference type="PROSITE" id="PS00356">
    <property type="entry name" value="HTH_LACI_1"/>
    <property type="match status" value="1"/>
</dbReference>
<evidence type="ECO:0000256" key="1">
    <source>
        <dbReference type="ARBA" id="ARBA00023015"/>
    </source>
</evidence>
<dbReference type="SMART" id="SM00354">
    <property type="entry name" value="HTH_LACI"/>
    <property type="match status" value="1"/>
</dbReference>
<keyword evidence="6" id="KW-1185">Reference proteome</keyword>
<dbReference type="SUPFAM" id="SSF53822">
    <property type="entry name" value="Periplasmic binding protein-like I"/>
    <property type="match status" value="1"/>
</dbReference>
<dbReference type="InterPro" id="IPR046335">
    <property type="entry name" value="LacI/GalR-like_sensor"/>
</dbReference>
<evidence type="ECO:0000313" key="6">
    <source>
        <dbReference type="Proteomes" id="UP000307790"/>
    </source>
</evidence>
<comment type="caution">
    <text evidence="5">The sequence shown here is derived from an EMBL/GenBank/DDBJ whole genome shotgun (WGS) entry which is preliminary data.</text>
</comment>